<evidence type="ECO:0000256" key="6">
    <source>
        <dbReference type="ARBA" id="ARBA00022723"/>
    </source>
</evidence>
<evidence type="ECO:0000256" key="9">
    <source>
        <dbReference type="ARBA" id="ARBA00023163"/>
    </source>
</evidence>
<dbReference type="GO" id="GO:0003677">
    <property type="term" value="F:DNA binding"/>
    <property type="evidence" value="ECO:0007669"/>
    <property type="project" value="InterPro"/>
</dbReference>
<dbReference type="GO" id="GO:0003899">
    <property type="term" value="F:DNA-directed RNA polymerase activity"/>
    <property type="evidence" value="ECO:0007669"/>
    <property type="project" value="InterPro"/>
</dbReference>
<dbReference type="PANTHER" id="PTHR30313:SF2">
    <property type="entry name" value="DNA PRIMASE"/>
    <property type="match status" value="1"/>
</dbReference>
<protein>
    <recommendedName>
        <fullName evidence="10">Zinc finger CHC2-type domain-containing protein</fullName>
    </recommendedName>
</protein>
<sequence length="306" mass="35285">MAYIKQSFIESLLERAHIDEVIGKYLDLKRSGANLKAKSPFTDDKTASLVVSPAKNIWKDFSSGKGGNMVNFIMEKEPCTYPEAIEKIASFYNEVVQYEAVEFSEKKKEQLEKKEVLRKTLIAVHELYKQEYKSIEVEHPAHQEVEIKRDYDQETIIDWGIGFAPENFLYNKLSASGKVFQGEELGLIIRQWDKYSNRVIYPIHDANGLLIGLAGRDVSAKPNAAKWINPNVDEHNILYNKSKVWFGLHKAKFSIRKKNEAFITEGYNDVIAWHRYGLENTVASCGTAITEQQINELKKFFFRYKN</sequence>
<dbReference type="CDD" id="cd03364">
    <property type="entry name" value="TOPRIM_DnaG_primases"/>
    <property type="match status" value="1"/>
</dbReference>
<evidence type="ECO:0000256" key="5">
    <source>
        <dbReference type="ARBA" id="ARBA00022705"/>
    </source>
</evidence>
<keyword evidence="1" id="KW-0240">DNA-directed RNA polymerase</keyword>
<feature type="domain" description="Zinc finger CHC2-type" evidence="10">
    <location>
        <begin position="35"/>
        <end position="89"/>
    </location>
</feature>
<dbReference type="EMBL" id="KU599888">
    <property type="protein sequence ID" value="ANB41025.1"/>
    <property type="molecule type" value="Genomic_DNA"/>
</dbReference>
<evidence type="ECO:0000256" key="2">
    <source>
        <dbReference type="ARBA" id="ARBA00022515"/>
    </source>
</evidence>
<dbReference type="InterPro" id="IPR006171">
    <property type="entry name" value="TOPRIM_dom"/>
</dbReference>
<evidence type="ECO:0000259" key="10">
    <source>
        <dbReference type="SMART" id="SM00400"/>
    </source>
</evidence>
<name>A0A1B0WNF1_9CAUD</name>
<evidence type="ECO:0000256" key="3">
    <source>
        <dbReference type="ARBA" id="ARBA00022679"/>
    </source>
</evidence>
<dbReference type="SUPFAM" id="SSF57783">
    <property type="entry name" value="Zinc beta-ribbon"/>
    <property type="match status" value="1"/>
</dbReference>
<dbReference type="InterPro" id="IPR036977">
    <property type="entry name" value="DNA_primase_Znf_CHC2"/>
</dbReference>
<dbReference type="GO" id="GO:0006269">
    <property type="term" value="P:DNA replication, synthesis of primer"/>
    <property type="evidence" value="ECO:0007669"/>
    <property type="project" value="UniProtKB-KW"/>
</dbReference>
<dbReference type="Pfam" id="PF13662">
    <property type="entry name" value="Toprim_4"/>
    <property type="match status" value="1"/>
</dbReference>
<evidence type="ECO:0000256" key="8">
    <source>
        <dbReference type="ARBA" id="ARBA00022833"/>
    </source>
</evidence>
<dbReference type="InterPro" id="IPR002694">
    <property type="entry name" value="Znf_CHC2"/>
</dbReference>
<keyword evidence="5" id="KW-0235">DNA replication</keyword>
<evidence type="ECO:0000256" key="4">
    <source>
        <dbReference type="ARBA" id="ARBA00022695"/>
    </source>
</evidence>
<dbReference type="Gene3D" id="3.90.580.10">
    <property type="entry name" value="Zinc finger, CHC2-type domain"/>
    <property type="match status" value="1"/>
</dbReference>
<dbReference type="SUPFAM" id="SSF56731">
    <property type="entry name" value="DNA primase core"/>
    <property type="match status" value="1"/>
</dbReference>
<proteinExistence type="predicted"/>
<dbReference type="RefSeq" id="YP_009592361.1">
    <property type="nucleotide sequence ID" value="NC_041859.1"/>
</dbReference>
<reference evidence="11 12" key="1">
    <citation type="submission" date="2016-01" db="EMBL/GenBank/DDBJ databases">
        <title>Molecular aspects and genomic diversity of bacteriophages-specific to fish pathogen Flavobacterium psychrophilum.</title>
        <authorList>
            <person name="Castillo D."/>
            <person name="Middelboe M."/>
        </authorList>
    </citation>
    <scope>NUCLEOTIDE SEQUENCE [LARGE SCALE GENOMIC DNA]</scope>
</reference>
<keyword evidence="6" id="KW-0479">Metal-binding</keyword>
<dbReference type="InterPro" id="IPR013264">
    <property type="entry name" value="DNAG_N"/>
</dbReference>
<evidence type="ECO:0000256" key="1">
    <source>
        <dbReference type="ARBA" id="ARBA00022478"/>
    </source>
</evidence>
<dbReference type="Proteomes" id="UP000225447">
    <property type="component" value="Segment"/>
</dbReference>
<dbReference type="Pfam" id="PF08275">
    <property type="entry name" value="DNAG_N"/>
    <property type="match status" value="1"/>
</dbReference>
<keyword evidence="9" id="KW-0804">Transcription</keyword>
<keyword evidence="8" id="KW-0862">Zinc</keyword>
<dbReference type="GO" id="GO:0008270">
    <property type="term" value="F:zinc ion binding"/>
    <property type="evidence" value="ECO:0007669"/>
    <property type="project" value="UniProtKB-KW"/>
</dbReference>
<evidence type="ECO:0000313" key="11">
    <source>
        <dbReference type="EMBL" id="ANB41025.1"/>
    </source>
</evidence>
<keyword evidence="4" id="KW-0548">Nucleotidyltransferase</keyword>
<dbReference type="KEGG" id="vg:40067834"/>
<dbReference type="InterPro" id="IPR037068">
    <property type="entry name" value="DNA_primase_core_N_sf"/>
</dbReference>
<dbReference type="PANTHER" id="PTHR30313">
    <property type="entry name" value="DNA PRIMASE"/>
    <property type="match status" value="1"/>
</dbReference>
<dbReference type="InterPro" id="IPR034151">
    <property type="entry name" value="TOPRIM_DnaG_bac"/>
</dbReference>
<keyword evidence="2" id="KW-0639">Primosome</keyword>
<evidence type="ECO:0000313" key="12">
    <source>
        <dbReference type="Proteomes" id="UP000225447"/>
    </source>
</evidence>
<evidence type="ECO:0000256" key="7">
    <source>
        <dbReference type="ARBA" id="ARBA00022771"/>
    </source>
</evidence>
<dbReference type="GO" id="GO:0000428">
    <property type="term" value="C:DNA-directed RNA polymerase complex"/>
    <property type="evidence" value="ECO:0007669"/>
    <property type="project" value="UniProtKB-KW"/>
</dbReference>
<keyword evidence="3" id="KW-0808">Transferase</keyword>
<organism evidence="11 12">
    <name type="scientific">Flavobacterium phage 23T</name>
    <dbReference type="NCBI Taxonomy" id="1814279"/>
    <lineage>
        <taxon>Viruses</taxon>
        <taxon>Duplodnaviria</taxon>
        <taxon>Heunggongvirae</taxon>
        <taxon>Uroviricota</taxon>
        <taxon>Caudoviricetes</taxon>
        <taxon>Duneviridae</taxon>
        <taxon>Unahavirus</taxon>
        <taxon>Unahavirus uv23T</taxon>
    </lineage>
</organism>
<dbReference type="SMART" id="SM00400">
    <property type="entry name" value="ZnF_CHCC"/>
    <property type="match status" value="1"/>
</dbReference>
<keyword evidence="12" id="KW-1185">Reference proteome</keyword>
<dbReference type="Gene3D" id="3.90.980.10">
    <property type="entry name" value="DNA primase, catalytic core, N-terminal domain"/>
    <property type="match status" value="1"/>
</dbReference>
<accession>A0A1B0WNF1</accession>
<keyword evidence="7" id="KW-0863">Zinc-finger</keyword>
<dbReference type="InterPro" id="IPR050219">
    <property type="entry name" value="DnaG_primase"/>
</dbReference>
<dbReference type="Pfam" id="PF01807">
    <property type="entry name" value="Zn_ribbon_DnaG"/>
    <property type="match status" value="1"/>
</dbReference>
<dbReference type="GeneID" id="40067834"/>
<dbReference type="Gene3D" id="3.40.1360.10">
    <property type="match status" value="1"/>
</dbReference>